<reference evidence="8 9" key="1">
    <citation type="submission" date="2023-02" db="EMBL/GenBank/DDBJ databases">
        <title>Devosia algicola sp. nov., isolated from the phycosphere of marine algae.</title>
        <authorList>
            <person name="Kim J.M."/>
            <person name="Lee J.K."/>
            <person name="Choi B.J."/>
            <person name="Bayburt H."/>
            <person name="Jeon C.O."/>
        </authorList>
    </citation>
    <scope>NUCLEOTIDE SEQUENCE [LARGE SCALE GENOMIC DNA]</scope>
    <source>
        <strain evidence="8 9">G20-9</strain>
    </source>
</reference>
<protein>
    <recommendedName>
        <fullName evidence="7">Inositol-1-monophosphatase</fullName>
        <ecNumber evidence="7">3.1.3.25</ecNumber>
    </recommendedName>
</protein>
<keyword evidence="6 7" id="KW-0460">Magnesium</keyword>
<dbReference type="Gene3D" id="3.30.540.10">
    <property type="entry name" value="Fructose-1,6-Bisphosphatase, subunit A, domain 1"/>
    <property type="match status" value="1"/>
</dbReference>
<evidence type="ECO:0000256" key="4">
    <source>
        <dbReference type="ARBA" id="ARBA00022723"/>
    </source>
</evidence>
<evidence type="ECO:0000256" key="6">
    <source>
        <dbReference type="ARBA" id="ARBA00022842"/>
    </source>
</evidence>
<gene>
    <name evidence="8" type="ORF">PSQ19_09825</name>
</gene>
<dbReference type="InterPro" id="IPR033942">
    <property type="entry name" value="IMPase"/>
</dbReference>
<dbReference type="PANTHER" id="PTHR20854">
    <property type="entry name" value="INOSITOL MONOPHOSPHATASE"/>
    <property type="match status" value="1"/>
</dbReference>
<name>A0ABY7YTC3_9HYPH</name>
<sequence length="267" mass="28982">MNLWHVQALLNVMVQAAIKAGKSLTKDFGEVESLQVSRKGPADFVSKADLRAEQIVFDELRKARPTYAFLMEEGGEVAGTDGTHRWIVDPLDGTTNFLHSIPLFAVAIALERNDGIVASVIYNPVLDELYTAEKGNGAWMNDRKRLRVGGRRHLADSVLVTGIKTQGTPNDTLGMRQVSHINPAVAGIRRTGSISVDLAWLASGRFDGLWEAGLSPWDVAPGALMVKEAGGFVTDYSGKPGHVWNGQVVAGNEILQSLLLKQIQSIK</sequence>
<comment type="similarity">
    <text evidence="3 7">Belongs to the inositol monophosphatase superfamily.</text>
</comment>
<dbReference type="PRINTS" id="PR00377">
    <property type="entry name" value="IMPHPHTASES"/>
</dbReference>
<accession>A0ABY7YTC3</accession>
<dbReference type="SUPFAM" id="SSF56655">
    <property type="entry name" value="Carbohydrate phosphatase"/>
    <property type="match status" value="1"/>
</dbReference>
<dbReference type="InterPro" id="IPR022337">
    <property type="entry name" value="Inositol_monophosphatase_SuhB"/>
</dbReference>
<comment type="catalytic activity">
    <reaction evidence="1 7">
        <text>a myo-inositol phosphate + H2O = myo-inositol + phosphate</text>
        <dbReference type="Rhea" id="RHEA:24056"/>
        <dbReference type="ChEBI" id="CHEBI:15377"/>
        <dbReference type="ChEBI" id="CHEBI:17268"/>
        <dbReference type="ChEBI" id="CHEBI:43474"/>
        <dbReference type="ChEBI" id="CHEBI:84139"/>
        <dbReference type="EC" id="3.1.3.25"/>
    </reaction>
</comment>
<proteinExistence type="inferred from homology"/>
<evidence type="ECO:0000256" key="5">
    <source>
        <dbReference type="ARBA" id="ARBA00022801"/>
    </source>
</evidence>
<evidence type="ECO:0000313" key="9">
    <source>
        <dbReference type="Proteomes" id="UP001220530"/>
    </source>
</evidence>
<evidence type="ECO:0000256" key="1">
    <source>
        <dbReference type="ARBA" id="ARBA00001033"/>
    </source>
</evidence>
<evidence type="ECO:0000256" key="2">
    <source>
        <dbReference type="ARBA" id="ARBA00001946"/>
    </source>
</evidence>
<keyword evidence="4 7" id="KW-0479">Metal-binding</keyword>
<dbReference type="InterPro" id="IPR000760">
    <property type="entry name" value="Inositol_monophosphatase-like"/>
</dbReference>
<dbReference type="PANTHER" id="PTHR20854:SF4">
    <property type="entry name" value="INOSITOL-1-MONOPHOSPHATASE-RELATED"/>
    <property type="match status" value="1"/>
</dbReference>
<dbReference type="EC" id="3.1.3.25" evidence="7"/>
<dbReference type="PROSITE" id="PS00629">
    <property type="entry name" value="IMP_1"/>
    <property type="match status" value="1"/>
</dbReference>
<keyword evidence="9" id="KW-1185">Reference proteome</keyword>
<evidence type="ECO:0000313" key="8">
    <source>
        <dbReference type="EMBL" id="WDR04285.1"/>
    </source>
</evidence>
<dbReference type="Gene3D" id="3.40.190.80">
    <property type="match status" value="1"/>
</dbReference>
<dbReference type="CDD" id="cd01639">
    <property type="entry name" value="IMPase"/>
    <property type="match status" value="1"/>
</dbReference>
<organism evidence="8 9">
    <name type="scientific">Devosia algicola</name>
    <dbReference type="NCBI Taxonomy" id="3026418"/>
    <lineage>
        <taxon>Bacteria</taxon>
        <taxon>Pseudomonadati</taxon>
        <taxon>Pseudomonadota</taxon>
        <taxon>Alphaproteobacteria</taxon>
        <taxon>Hyphomicrobiales</taxon>
        <taxon>Devosiaceae</taxon>
        <taxon>Devosia</taxon>
    </lineage>
</organism>
<dbReference type="PRINTS" id="PR01959">
    <property type="entry name" value="SBIMPHPHTASE"/>
</dbReference>
<dbReference type="Proteomes" id="UP001220530">
    <property type="component" value="Chromosome"/>
</dbReference>
<dbReference type="InterPro" id="IPR020583">
    <property type="entry name" value="Inositol_monoP_metal-BS"/>
</dbReference>
<dbReference type="Pfam" id="PF00459">
    <property type="entry name" value="Inositol_P"/>
    <property type="match status" value="1"/>
</dbReference>
<comment type="cofactor">
    <cofactor evidence="2 7">
        <name>Mg(2+)</name>
        <dbReference type="ChEBI" id="CHEBI:18420"/>
    </cofactor>
</comment>
<evidence type="ECO:0000256" key="7">
    <source>
        <dbReference type="RuleBase" id="RU364068"/>
    </source>
</evidence>
<evidence type="ECO:0000256" key="3">
    <source>
        <dbReference type="ARBA" id="ARBA00009759"/>
    </source>
</evidence>
<dbReference type="EMBL" id="CP118246">
    <property type="protein sequence ID" value="WDR04285.1"/>
    <property type="molecule type" value="Genomic_DNA"/>
</dbReference>
<keyword evidence="5 7" id="KW-0378">Hydrolase</keyword>